<organism evidence="2 3">
    <name type="scientific">Kribbella aluminosa</name>
    <dbReference type="NCBI Taxonomy" id="416017"/>
    <lineage>
        <taxon>Bacteria</taxon>
        <taxon>Bacillati</taxon>
        <taxon>Actinomycetota</taxon>
        <taxon>Actinomycetes</taxon>
        <taxon>Propionibacteriales</taxon>
        <taxon>Kribbellaceae</taxon>
        <taxon>Kribbella</taxon>
    </lineage>
</organism>
<accession>A0ABS4UZ27</accession>
<dbReference type="RefSeq" id="WP_209699252.1">
    <property type="nucleotide sequence ID" value="NZ_BAAAVU010000004.1"/>
</dbReference>
<keyword evidence="3" id="KW-1185">Reference proteome</keyword>
<name>A0ABS4UZ27_9ACTN</name>
<reference evidence="2 3" key="1">
    <citation type="submission" date="2021-03" db="EMBL/GenBank/DDBJ databases">
        <title>Sequencing the genomes of 1000 actinobacteria strains.</title>
        <authorList>
            <person name="Klenk H.-P."/>
        </authorList>
    </citation>
    <scope>NUCLEOTIDE SEQUENCE [LARGE SCALE GENOMIC DNA]</scope>
    <source>
        <strain evidence="2 3">DSM 18824</strain>
    </source>
</reference>
<feature type="compositionally biased region" description="Basic and acidic residues" evidence="1">
    <location>
        <begin position="34"/>
        <end position="44"/>
    </location>
</feature>
<evidence type="ECO:0000313" key="3">
    <source>
        <dbReference type="Proteomes" id="UP000755585"/>
    </source>
</evidence>
<evidence type="ECO:0000313" key="2">
    <source>
        <dbReference type="EMBL" id="MBP2356801.1"/>
    </source>
</evidence>
<sequence>MNGKVTVTRGELDRVRALIVEAIGMLEELIERQETRSVETDEKGWPLLGGDES</sequence>
<feature type="region of interest" description="Disordered" evidence="1">
    <location>
        <begin position="34"/>
        <end position="53"/>
    </location>
</feature>
<dbReference type="Proteomes" id="UP000755585">
    <property type="component" value="Unassembled WGS sequence"/>
</dbReference>
<proteinExistence type="predicted"/>
<comment type="caution">
    <text evidence="2">The sequence shown here is derived from an EMBL/GenBank/DDBJ whole genome shotgun (WGS) entry which is preliminary data.</text>
</comment>
<dbReference type="EMBL" id="JAGINT010000002">
    <property type="protein sequence ID" value="MBP2356801.1"/>
    <property type="molecule type" value="Genomic_DNA"/>
</dbReference>
<gene>
    <name evidence="2" type="ORF">JOF29_007911</name>
</gene>
<evidence type="ECO:0000256" key="1">
    <source>
        <dbReference type="SAM" id="MobiDB-lite"/>
    </source>
</evidence>
<protein>
    <submittedName>
        <fullName evidence="2">Uncharacterized protein</fullName>
    </submittedName>
</protein>